<evidence type="ECO:0000313" key="1">
    <source>
        <dbReference type="EMBL" id="EQA62006.1"/>
    </source>
</evidence>
<proteinExistence type="predicted"/>
<gene>
    <name evidence="1" type="ORF">LEP1GSC062_1994</name>
</gene>
<dbReference type="AlphaFoldDB" id="V6HWX9"/>
<sequence length="44" mass="4984">MVGVDEPYKAVLFSLGSGIKSLCFFVEVRFPNSMLLCFLEIVRK</sequence>
<reference evidence="1" key="1">
    <citation type="submission" date="2013-05" db="EMBL/GenBank/DDBJ databases">
        <authorList>
            <person name="Harkins D.M."/>
            <person name="Durkin A.S."/>
            <person name="Brinkac L.M."/>
            <person name="Haft D.H."/>
            <person name="Selengut J.D."/>
            <person name="Sanka R."/>
            <person name="DePew J."/>
            <person name="Purushe J."/>
            <person name="Hartskeerl R.A."/>
            <person name="Ahmed A."/>
            <person name="van der Linden H."/>
            <person name="Goris M.G.A."/>
            <person name="Vinetz J.M."/>
            <person name="Sutton G.G."/>
            <person name="Nierman W.C."/>
            <person name="Fouts D.E."/>
        </authorList>
    </citation>
    <scope>NUCLEOTIDE SEQUENCE [LARGE SCALE GENOMIC DNA]</scope>
    <source>
        <strain evidence="1">L 60</strain>
    </source>
</reference>
<dbReference type="Proteomes" id="UP000018747">
    <property type="component" value="Unassembled WGS sequence"/>
</dbReference>
<protein>
    <submittedName>
        <fullName evidence="1">Uncharacterized protein</fullName>
    </submittedName>
</protein>
<name>V6HWX9_9LEPT</name>
<keyword evidence="2" id="KW-1185">Reference proteome</keyword>
<dbReference type="EMBL" id="AHMT02000040">
    <property type="protein sequence ID" value="EQA62006.1"/>
    <property type="molecule type" value="Genomic_DNA"/>
</dbReference>
<evidence type="ECO:0000313" key="2">
    <source>
        <dbReference type="Proteomes" id="UP000018747"/>
    </source>
</evidence>
<organism evidence="1 2">
    <name type="scientific">Leptospira alexanderi serovar Manhao 3 str. L 60</name>
    <dbReference type="NCBI Taxonomy" id="1049759"/>
    <lineage>
        <taxon>Bacteria</taxon>
        <taxon>Pseudomonadati</taxon>
        <taxon>Spirochaetota</taxon>
        <taxon>Spirochaetia</taxon>
        <taxon>Leptospirales</taxon>
        <taxon>Leptospiraceae</taxon>
        <taxon>Leptospira</taxon>
    </lineage>
</organism>
<comment type="caution">
    <text evidence="1">The sequence shown here is derived from an EMBL/GenBank/DDBJ whole genome shotgun (WGS) entry which is preliminary data.</text>
</comment>
<accession>V6HWX9</accession>